<dbReference type="InterPro" id="IPR023395">
    <property type="entry name" value="MCP_dom_sf"/>
</dbReference>
<evidence type="ECO:0000256" key="6">
    <source>
        <dbReference type="ARBA" id="ARBA00022737"/>
    </source>
</evidence>
<evidence type="ECO:0000313" key="21">
    <source>
        <dbReference type="Proteomes" id="UP000663832"/>
    </source>
</evidence>
<evidence type="ECO:0000256" key="16">
    <source>
        <dbReference type="PROSITE-ProRule" id="PRU00282"/>
    </source>
</evidence>
<name>A0A814YLN7_9BILA</name>
<keyword evidence="4" id="KW-0050">Antiport</keyword>
<dbReference type="GO" id="GO:0016020">
    <property type="term" value="C:membrane"/>
    <property type="evidence" value="ECO:0007669"/>
    <property type="project" value="UniProtKB-SubCell"/>
</dbReference>
<dbReference type="Gene3D" id="1.50.40.10">
    <property type="entry name" value="Mitochondrial carrier domain"/>
    <property type="match status" value="1"/>
</dbReference>
<dbReference type="Proteomes" id="UP000663877">
    <property type="component" value="Unassembled WGS sequence"/>
</dbReference>
<dbReference type="GO" id="GO:0006869">
    <property type="term" value="P:lipid transport"/>
    <property type="evidence" value="ECO:0007669"/>
    <property type="project" value="UniProtKB-KW"/>
</dbReference>
<comment type="subcellular location">
    <subcellularLocation>
        <location evidence="1">Membrane</location>
        <topology evidence="1">Multi-pass membrane protein</topology>
    </subcellularLocation>
</comment>
<feature type="transmembrane region" description="Helical" evidence="18">
    <location>
        <begin position="426"/>
        <end position="448"/>
    </location>
</feature>
<dbReference type="PROSITE" id="PS50920">
    <property type="entry name" value="SOLCAR"/>
    <property type="match status" value="3"/>
</dbReference>
<dbReference type="Pfam" id="PF00153">
    <property type="entry name" value="Mito_carr"/>
    <property type="match status" value="3"/>
</dbReference>
<keyword evidence="6" id="KW-0677">Repeat</keyword>
<comment type="caution">
    <text evidence="20">The sequence shown here is derived from an EMBL/GenBank/DDBJ whole genome shotgun (WGS) entry which is preliminary data.</text>
</comment>
<evidence type="ECO:0000256" key="9">
    <source>
        <dbReference type="ARBA" id="ARBA00023136"/>
    </source>
</evidence>
<reference evidence="20" key="1">
    <citation type="submission" date="2021-02" db="EMBL/GenBank/DDBJ databases">
        <authorList>
            <person name="Nowell W R."/>
        </authorList>
    </citation>
    <scope>NUCLEOTIDE SEQUENCE</scope>
</reference>
<dbReference type="InterPro" id="IPR032675">
    <property type="entry name" value="LRR_dom_sf"/>
</dbReference>
<evidence type="ECO:0000313" key="19">
    <source>
        <dbReference type="EMBL" id="CAF0733134.1"/>
    </source>
</evidence>
<evidence type="ECO:0000256" key="5">
    <source>
        <dbReference type="ARBA" id="ARBA00022692"/>
    </source>
</evidence>
<protein>
    <recommendedName>
        <fullName evidence="11">Mitochondrial 2-oxoglutarate/malate carrier protein</fullName>
    </recommendedName>
</protein>
<evidence type="ECO:0000256" key="17">
    <source>
        <dbReference type="RuleBase" id="RU000488"/>
    </source>
</evidence>
<comment type="catalytic activity">
    <reaction evidence="12">
        <text>oxaloacetate(in) + 2-oxoglutarate(out) = oxaloacetate(out) + 2-oxoglutarate(in)</text>
        <dbReference type="Rhea" id="RHEA:71603"/>
        <dbReference type="ChEBI" id="CHEBI:16452"/>
        <dbReference type="ChEBI" id="CHEBI:16810"/>
    </reaction>
</comment>
<proteinExistence type="inferred from homology"/>
<feature type="repeat" description="Solcar" evidence="16">
    <location>
        <begin position="422"/>
        <end position="511"/>
    </location>
</feature>
<evidence type="ECO:0000256" key="7">
    <source>
        <dbReference type="ARBA" id="ARBA00022989"/>
    </source>
</evidence>
<dbReference type="SMART" id="SM00368">
    <property type="entry name" value="LRR_RI"/>
    <property type="match status" value="7"/>
</dbReference>
<evidence type="ECO:0000256" key="1">
    <source>
        <dbReference type="ARBA" id="ARBA00004141"/>
    </source>
</evidence>
<evidence type="ECO:0000256" key="14">
    <source>
        <dbReference type="ARBA" id="ARBA00052538"/>
    </source>
</evidence>
<dbReference type="Proteomes" id="UP000663832">
    <property type="component" value="Unassembled WGS sequence"/>
</dbReference>
<feature type="repeat" description="Solcar" evidence="16">
    <location>
        <begin position="322"/>
        <end position="413"/>
    </location>
</feature>
<dbReference type="EMBL" id="CAJNOM010000209">
    <property type="protein sequence ID" value="CAF1232078.1"/>
    <property type="molecule type" value="Genomic_DNA"/>
</dbReference>
<comment type="similarity">
    <text evidence="2 17">Belongs to the mitochondrial carrier (TC 2.A.29) family.</text>
</comment>
<evidence type="ECO:0000256" key="15">
    <source>
        <dbReference type="ARBA" id="ARBA00052710"/>
    </source>
</evidence>
<dbReference type="InterPro" id="IPR018108">
    <property type="entry name" value="MCP_transmembrane"/>
</dbReference>
<evidence type="ECO:0000256" key="10">
    <source>
        <dbReference type="ARBA" id="ARBA00036491"/>
    </source>
</evidence>
<comment type="catalytic activity">
    <reaction evidence="10">
        <text>(S)-malate(in) + 2-oxoglutarate(out) = (S)-malate(out) + 2-oxoglutarate(in)</text>
        <dbReference type="Rhea" id="RHEA:71587"/>
        <dbReference type="ChEBI" id="CHEBI:15589"/>
        <dbReference type="ChEBI" id="CHEBI:16810"/>
    </reaction>
</comment>
<dbReference type="SUPFAM" id="SSF52047">
    <property type="entry name" value="RNI-like"/>
    <property type="match status" value="1"/>
</dbReference>
<evidence type="ECO:0000256" key="11">
    <source>
        <dbReference type="ARBA" id="ARBA00040264"/>
    </source>
</evidence>
<comment type="catalytic activity">
    <reaction evidence="14">
        <text>malonate(in) + 2-oxoglutarate(out) = malonate(out) + 2-oxoglutarate(in)</text>
        <dbReference type="Rhea" id="RHEA:71591"/>
        <dbReference type="ChEBI" id="CHEBI:15792"/>
        <dbReference type="ChEBI" id="CHEBI:16810"/>
    </reaction>
</comment>
<keyword evidence="21" id="KW-1185">Reference proteome</keyword>
<organism evidence="20 21">
    <name type="scientific">Adineta steineri</name>
    <dbReference type="NCBI Taxonomy" id="433720"/>
    <lineage>
        <taxon>Eukaryota</taxon>
        <taxon>Metazoa</taxon>
        <taxon>Spiralia</taxon>
        <taxon>Gnathifera</taxon>
        <taxon>Rotifera</taxon>
        <taxon>Eurotatoria</taxon>
        <taxon>Bdelloidea</taxon>
        <taxon>Adinetida</taxon>
        <taxon>Adinetidae</taxon>
        <taxon>Adineta</taxon>
    </lineage>
</organism>
<dbReference type="Gene3D" id="3.80.10.10">
    <property type="entry name" value="Ribonuclease Inhibitor"/>
    <property type="match status" value="2"/>
</dbReference>
<dbReference type="PANTHER" id="PTHR45618">
    <property type="entry name" value="MITOCHONDRIAL DICARBOXYLATE CARRIER-RELATED"/>
    <property type="match status" value="1"/>
</dbReference>
<keyword evidence="7 18" id="KW-1133">Transmembrane helix</keyword>
<comment type="catalytic activity">
    <reaction evidence="13">
        <text>maleate(in) + 2-oxoglutarate(out) = maleate(out) + 2-oxoglutarate(in)</text>
        <dbReference type="Rhea" id="RHEA:71599"/>
        <dbReference type="ChEBI" id="CHEBI:16810"/>
        <dbReference type="ChEBI" id="CHEBI:30780"/>
    </reaction>
</comment>
<evidence type="ECO:0000256" key="4">
    <source>
        <dbReference type="ARBA" id="ARBA00022449"/>
    </source>
</evidence>
<dbReference type="Pfam" id="PF13516">
    <property type="entry name" value="LRR_6"/>
    <property type="match status" value="4"/>
</dbReference>
<keyword evidence="8" id="KW-0445">Lipid transport</keyword>
<dbReference type="InterPro" id="IPR001611">
    <property type="entry name" value="Leu-rich_rpt"/>
</dbReference>
<evidence type="ECO:0000256" key="18">
    <source>
        <dbReference type="SAM" id="Phobius"/>
    </source>
</evidence>
<comment type="catalytic activity">
    <reaction evidence="15">
        <text>succinate(in) + 2-oxoglutarate(out) = succinate(out) + 2-oxoglutarate(in)</text>
        <dbReference type="Rhea" id="RHEA:71595"/>
        <dbReference type="ChEBI" id="CHEBI:16810"/>
        <dbReference type="ChEBI" id="CHEBI:30031"/>
    </reaction>
</comment>
<evidence type="ECO:0000256" key="3">
    <source>
        <dbReference type="ARBA" id="ARBA00022448"/>
    </source>
</evidence>
<keyword evidence="3 17" id="KW-0813">Transport</keyword>
<dbReference type="FunFam" id="1.50.40.10:FF:000013">
    <property type="entry name" value="Mitochondrial 2-oxoglutarate/malate carrier protein-like protein"/>
    <property type="match status" value="1"/>
</dbReference>
<feature type="repeat" description="Solcar" evidence="16">
    <location>
        <begin position="228"/>
        <end position="313"/>
    </location>
</feature>
<dbReference type="OrthoDB" id="448427at2759"/>
<accession>A0A814YLN7</accession>
<dbReference type="AlphaFoldDB" id="A0A814YLN7"/>
<keyword evidence="9 16" id="KW-0472">Membrane</keyword>
<evidence type="ECO:0000313" key="20">
    <source>
        <dbReference type="EMBL" id="CAF1232078.1"/>
    </source>
</evidence>
<keyword evidence="5 16" id="KW-0812">Transmembrane</keyword>
<dbReference type="InterPro" id="IPR050391">
    <property type="entry name" value="Mito_Metabolite_Transporter"/>
</dbReference>
<sequence length="526" mass="58869">MAYVGYHLVQNNTSVEDLYLHNNQIGVGGAHYLSITLQHNKKLTVLCLTNNQIGNEGIQYLSDALENNKTLKTVSLGKNHITAQGVQHLSDALQYNKTLTTLYLSDNPFGNKGALYLSNVLQSSTALTTLWINNNHIGIEGAQYLSNALKTNTTLMILFLHNNHIQSQGAQYLSDALQNNKTLKKLNLSDNEIGNKGTQHLCNTFINNKEFKIMALNTKPTTNTPNSIKFLISGLASMGATLFVHPMDLVKNRMQISGEGGGIKEYRTSYHALTTIFRKEGFRGIYSGLSAGLFRQATYATTRLGIYQILLERFRDHDGRPPSIFVNLLLGVISGGLGSLIGTPAELALIRMTLDGRLPMNERRNYAHVFDALARITREEGILKLWRGAIPTVTRAMIVNAAQMPSYSQAKQLIMSMDLMQQGLPLHAVSSLIAALVTTIVSLPIDIVKTRYQNMKIIQGKPEYTGILDVFQRIFRQEGILSFWKGFTPYFYRIGPHTILSFIFIEQLNIQYQRRICKNESYMSTL</sequence>
<dbReference type="GO" id="GO:0015297">
    <property type="term" value="F:antiporter activity"/>
    <property type="evidence" value="ECO:0007669"/>
    <property type="project" value="UniProtKB-KW"/>
</dbReference>
<gene>
    <name evidence="19" type="ORF">BJG266_LOCUS1329</name>
    <name evidence="20" type="ORF">QVE165_LOCUS27492</name>
</gene>
<evidence type="ECO:0000256" key="2">
    <source>
        <dbReference type="ARBA" id="ARBA00006375"/>
    </source>
</evidence>
<dbReference type="SUPFAM" id="SSF103506">
    <property type="entry name" value="Mitochondrial carrier"/>
    <property type="match status" value="1"/>
</dbReference>
<dbReference type="EMBL" id="CAJNOI010000003">
    <property type="protein sequence ID" value="CAF0733134.1"/>
    <property type="molecule type" value="Genomic_DNA"/>
</dbReference>
<evidence type="ECO:0000256" key="13">
    <source>
        <dbReference type="ARBA" id="ARBA00050291"/>
    </source>
</evidence>
<evidence type="ECO:0000256" key="12">
    <source>
        <dbReference type="ARBA" id="ARBA00050120"/>
    </source>
</evidence>
<evidence type="ECO:0000256" key="8">
    <source>
        <dbReference type="ARBA" id="ARBA00023055"/>
    </source>
</evidence>